<dbReference type="InterPro" id="IPR036271">
    <property type="entry name" value="Tet_transcr_reg_TetR-rel_C_sf"/>
</dbReference>
<evidence type="ECO:0000256" key="3">
    <source>
        <dbReference type="ARBA" id="ARBA00023125"/>
    </source>
</evidence>
<dbReference type="PROSITE" id="PS50977">
    <property type="entry name" value="HTH_TETR_2"/>
    <property type="match status" value="1"/>
</dbReference>
<dbReference type="Gene3D" id="1.10.357.10">
    <property type="entry name" value="Tetracycline Repressor, domain 2"/>
    <property type="match status" value="1"/>
</dbReference>
<dbReference type="EMBL" id="LJGV01000022">
    <property type="protein sequence ID" value="OEV00519.1"/>
    <property type="molecule type" value="Genomic_DNA"/>
</dbReference>
<dbReference type="RefSeq" id="WP_037707075.1">
    <property type="nucleotide sequence ID" value="NZ_LJGV01000022.1"/>
</dbReference>
<dbReference type="PANTHER" id="PTHR30055">
    <property type="entry name" value="HTH-TYPE TRANSCRIPTIONAL REGULATOR RUTR"/>
    <property type="match status" value="1"/>
</dbReference>
<sequence length="197" mass="20948">MTNLVGRPNSPRGRRRREELIEAGLALLVEGGWPAVTTRAVAARGDANVGLIHYHFGGLPALHLAIARQAGDDVMMPLVGELLSSPDARSALDVLRDAVPRITADERTLRLAVELTAGALRNPEIGAALRQGLREARVRIADWLATLDPRLSAEQRLGAAALVTALIDGMMLHRLLDEDVPVEAALTALGELIGASS</sequence>
<dbReference type="InterPro" id="IPR009057">
    <property type="entry name" value="Homeodomain-like_sf"/>
</dbReference>
<comment type="caution">
    <text evidence="7">The sequence shown here is derived from an EMBL/GenBank/DDBJ whole genome shotgun (WGS) entry which is preliminary data.</text>
</comment>
<protein>
    <submittedName>
        <fullName evidence="7">TetR family transcriptional regulator</fullName>
    </submittedName>
</protein>
<dbReference type="AlphaFoldDB" id="A0A1E7K9B7"/>
<evidence type="ECO:0000259" key="6">
    <source>
        <dbReference type="PROSITE" id="PS50977"/>
    </source>
</evidence>
<dbReference type="PANTHER" id="PTHR30055:SF234">
    <property type="entry name" value="HTH-TYPE TRANSCRIPTIONAL REGULATOR BETI"/>
    <property type="match status" value="1"/>
</dbReference>
<dbReference type="PATRIC" id="fig|943816.4.peg.4569"/>
<accession>A0A1E7K9B7</accession>
<dbReference type="SUPFAM" id="SSF48498">
    <property type="entry name" value="Tetracyclin repressor-like, C-terminal domain"/>
    <property type="match status" value="1"/>
</dbReference>
<proteinExistence type="predicted"/>
<feature type="DNA-binding region" description="H-T-H motif" evidence="5">
    <location>
        <begin position="37"/>
        <end position="56"/>
    </location>
</feature>
<dbReference type="InterPro" id="IPR039538">
    <property type="entry name" value="BetI_C"/>
</dbReference>
<organism evidence="7 8">
    <name type="scientific">Streptomyces qinglanensis</name>
    <dbReference type="NCBI Taxonomy" id="943816"/>
    <lineage>
        <taxon>Bacteria</taxon>
        <taxon>Bacillati</taxon>
        <taxon>Actinomycetota</taxon>
        <taxon>Actinomycetes</taxon>
        <taxon>Kitasatosporales</taxon>
        <taxon>Streptomycetaceae</taxon>
        <taxon>Streptomyces</taxon>
    </lineage>
</organism>
<dbReference type="Proteomes" id="UP000175829">
    <property type="component" value="Unassembled WGS sequence"/>
</dbReference>
<dbReference type="Pfam" id="PF13977">
    <property type="entry name" value="TetR_C_6"/>
    <property type="match status" value="1"/>
</dbReference>
<evidence type="ECO:0000256" key="4">
    <source>
        <dbReference type="ARBA" id="ARBA00023163"/>
    </source>
</evidence>
<reference evidence="7 8" key="1">
    <citation type="journal article" date="2016" name="Front. Microbiol.">
        <title>Comparative Genomics Analysis of Streptomyces Species Reveals Their Adaptation to the Marine Environment and Their Diversity at the Genomic Level.</title>
        <authorList>
            <person name="Tian X."/>
            <person name="Zhang Z."/>
            <person name="Yang T."/>
            <person name="Chen M."/>
            <person name="Li J."/>
            <person name="Chen F."/>
            <person name="Yang J."/>
            <person name="Li W."/>
            <person name="Zhang B."/>
            <person name="Zhang Z."/>
            <person name="Wu J."/>
            <person name="Zhang C."/>
            <person name="Long L."/>
            <person name="Xiao J."/>
        </authorList>
    </citation>
    <scope>NUCLEOTIDE SEQUENCE [LARGE SCALE GENOMIC DNA]</scope>
    <source>
        <strain evidence="7 8">SCSIO M10379</strain>
    </source>
</reference>
<dbReference type="GO" id="GO:0000976">
    <property type="term" value="F:transcription cis-regulatory region binding"/>
    <property type="evidence" value="ECO:0007669"/>
    <property type="project" value="TreeGrafter"/>
</dbReference>
<dbReference type="InterPro" id="IPR050109">
    <property type="entry name" value="HTH-type_TetR-like_transc_reg"/>
</dbReference>
<dbReference type="SUPFAM" id="SSF46689">
    <property type="entry name" value="Homeodomain-like"/>
    <property type="match status" value="1"/>
</dbReference>
<keyword evidence="2" id="KW-0805">Transcription regulation</keyword>
<feature type="domain" description="HTH tetR-type" evidence="6">
    <location>
        <begin position="14"/>
        <end position="74"/>
    </location>
</feature>
<evidence type="ECO:0000256" key="1">
    <source>
        <dbReference type="ARBA" id="ARBA00022491"/>
    </source>
</evidence>
<evidence type="ECO:0000256" key="2">
    <source>
        <dbReference type="ARBA" id="ARBA00023015"/>
    </source>
</evidence>
<dbReference type="Pfam" id="PF00440">
    <property type="entry name" value="TetR_N"/>
    <property type="match status" value="1"/>
</dbReference>
<keyword evidence="4" id="KW-0804">Transcription</keyword>
<keyword evidence="1" id="KW-0678">Repressor</keyword>
<gene>
    <name evidence="7" type="ORF">AN217_24975</name>
</gene>
<evidence type="ECO:0000256" key="5">
    <source>
        <dbReference type="PROSITE-ProRule" id="PRU00335"/>
    </source>
</evidence>
<dbReference type="GO" id="GO:0003700">
    <property type="term" value="F:DNA-binding transcription factor activity"/>
    <property type="evidence" value="ECO:0007669"/>
    <property type="project" value="TreeGrafter"/>
</dbReference>
<keyword evidence="3 5" id="KW-0238">DNA-binding</keyword>
<evidence type="ECO:0000313" key="8">
    <source>
        <dbReference type="Proteomes" id="UP000175829"/>
    </source>
</evidence>
<evidence type="ECO:0000313" key="7">
    <source>
        <dbReference type="EMBL" id="OEV00519.1"/>
    </source>
</evidence>
<name>A0A1E7K9B7_9ACTN</name>
<dbReference type="InterPro" id="IPR001647">
    <property type="entry name" value="HTH_TetR"/>
</dbReference>